<accession>A0A6M3XLS6</accession>
<organism evidence="1">
    <name type="scientific">viral metagenome</name>
    <dbReference type="NCBI Taxonomy" id="1070528"/>
    <lineage>
        <taxon>unclassified sequences</taxon>
        <taxon>metagenomes</taxon>
        <taxon>organismal metagenomes</taxon>
    </lineage>
</organism>
<protein>
    <submittedName>
        <fullName evidence="1">Uncharacterized protein</fullName>
    </submittedName>
</protein>
<dbReference type="EMBL" id="MT144722">
    <property type="protein sequence ID" value="QJH98237.1"/>
    <property type="molecule type" value="Genomic_DNA"/>
</dbReference>
<reference evidence="1" key="1">
    <citation type="submission" date="2020-03" db="EMBL/GenBank/DDBJ databases">
        <title>The deep terrestrial virosphere.</title>
        <authorList>
            <person name="Holmfeldt K."/>
            <person name="Nilsson E."/>
            <person name="Simone D."/>
            <person name="Lopez-Fernandez M."/>
            <person name="Wu X."/>
            <person name="de Brujin I."/>
            <person name="Lundin D."/>
            <person name="Andersson A."/>
            <person name="Bertilsson S."/>
            <person name="Dopson M."/>
        </authorList>
    </citation>
    <scope>NUCLEOTIDE SEQUENCE</scope>
    <source>
        <strain evidence="1">TM448B01250</strain>
    </source>
</reference>
<dbReference type="AlphaFoldDB" id="A0A6M3XLS6"/>
<sequence>MKLYCKVEEKKTDHKQHSKIRREFVNNEEKWMVLMVCRSCGNIKDCDFSQDDIDGGVK</sequence>
<proteinExistence type="predicted"/>
<name>A0A6M3XLS6_9ZZZZ</name>
<evidence type="ECO:0000313" key="1">
    <source>
        <dbReference type="EMBL" id="QJH98237.1"/>
    </source>
</evidence>
<gene>
    <name evidence="1" type="ORF">TM448B01250_0025</name>
</gene>